<reference evidence="2" key="1">
    <citation type="submission" date="2016-06" db="EMBL/GenBank/DDBJ databases">
        <authorList>
            <person name="Sutton G."/>
            <person name="Brinkac L."/>
            <person name="Sanka R."/>
            <person name="Adams M."/>
            <person name="Lau E."/>
            <person name="Garcia-Basteiro A."/>
            <person name="Lopez-Varela E."/>
            <person name="Palencia S."/>
        </authorList>
    </citation>
    <scope>NUCLEOTIDE SEQUENCE [LARGE SCALE GENOMIC DNA]</scope>
    <source>
        <strain evidence="2">1274684.2</strain>
    </source>
</reference>
<protein>
    <submittedName>
        <fullName evidence="1">Uncharacterized protein</fullName>
    </submittedName>
</protein>
<sequence length="71" mass="7397">MASCGGRDRVAGISVRTAWQCSGMAALSSRSHSARTMHSASPSTSAVKVLVVMLLTSFTMQAASRPLAISR</sequence>
<evidence type="ECO:0000313" key="2">
    <source>
        <dbReference type="Proteomes" id="UP000093759"/>
    </source>
</evidence>
<gene>
    <name evidence="1" type="ORF">A5648_11515</name>
</gene>
<dbReference type="EMBL" id="LZMF01000137">
    <property type="protein sequence ID" value="OBK83639.1"/>
    <property type="molecule type" value="Genomic_DNA"/>
</dbReference>
<proteinExistence type="predicted"/>
<organism evidence="1 2">
    <name type="scientific">Mycolicibacter sinensis (strain JDM601)</name>
    <name type="common">Mycobacterium sinense</name>
    <dbReference type="NCBI Taxonomy" id="875328"/>
    <lineage>
        <taxon>Bacteria</taxon>
        <taxon>Bacillati</taxon>
        <taxon>Actinomycetota</taxon>
        <taxon>Actinomycetes</taxon>
        <taxon>Mycobacteriales</taxon>
        <taxon>Mycobacteriaceae</taxon>
        <taxon>Mycolicibacter</taxon>
    </lineage>
</organism>
<accession>A0A1A3TLY6</accession>
<name>A0A1A3TLY6_MYCSD</name>
<evidence type="ECO:0000313" key="1">
    <source>
        <dbReference type="EMBL" id="OBK83639.1"/>
    </source>
</evidence>
<dbReference type="AlphaFoldDB" id="A0A1A3TLY6"/>
<comment type="caution">
    <text evidence="1">The sequence shown here is derived from an EMBL/GenBank/DDBJ whole genome shotgun (WGS) entry which is preliminary data.</text>
</comment>
<dbReference type="Proteomes" id="UP000093759">
    <property type="component" value="Unassembled WGS sequence"/>
</dbReference>